<accession>A0A380TFP3</accession>
<dbReference type="AlphaFoldDB" id="A0A380TFP3"/>
<keyword evidence="1" id="KW-1133">Transmembrane helix</keyword>
<keyword evidence="1" id="KW-0472">Membrane</keyword>
<organism evidence="2">
    <name type="scientific">metagenome</name>
    <dbReference type="NCBI Taxonomy" id="256318"/>
    <lineage>
        <taxon>unclassified sequences</taxon>
        <taxon>metagenomes</taxon>
    </lineage>
</organism>
<gene>
    <name evidence="2" type="ORF">DF3PB_2890002</name>
</gene>
<keyword evidence="1" id="KW-0812">Transmembrane</keyword>
<reference evidence="2" key="1">
    <citation type="submission" date="2018-07" db="EMBL/GenBank/DDBJ databases">
        <authorList>
            <person name="Quirk P.G."/>
            <person name="Krulwich T.A."/>
        </authorList>
    </citation>
    <scope>NUCLEOTIDE SEQUENCE</scope>
</reference>
<protein>
    <submittedName>
        <fullName evidence="2">Uncharacterized protein</fullName>
    </submittedName>
</protein>
<feature type="transmembrane region" description="Helical" evidence="1">
    <location>
        <begin position="59"/>
        <end position="80"/>
    </location>
</feature>
<evidence type="ECO:0000313" key="2">
    <source>
        <dbReference type="EMBL" id="SUS06474.1"/>
    </source>
</evidence>
<evidence type="ECO:0000256" key="1">
    <source>
        <dbReference type="SAM" id="Phobius"/>
    </source>
</evidence>
<name>A0A380TFP3_9ZZZZ</name>
<dbReference type="EMBL" id="UIDG01000211">
    <property type="protein sequence ID" value="SUS06474.1"/>
    <property type="molecule type" value="Genomic_DNA"/>
</dbReference>
<sequence length="404" mass="45833">MAQAAAAGQTERATPRRRRDSLGVSVIRYFIPRKATRRRPSLVGRTLIRLLLLIRRIRFRSLALALMAFVVTAVTISVTARAIKGQPQVEVLWDKLQYYAANRDRYSVVFLGTSRIYRTIIPEAVDEAMRESGCNETTYNFGVEGMFSVERDYVLDKILSDRSPALKVIVTEDVLPSIGKADDANYLSDRVRYFYNIQSLPVFLDSLLSYPESARDTLYRLIYLGIGYVREYSGVSHLAGLLPKVGPDSAGLYDKGFLDNHGYLALKAETDASFEVRRRSFVEDEQWIVRDRQERDLKGAYPADPRAEKRGAHLAQRLADIAESGVRPAILVLPQERPETTVQAINTVISKQVDTALVLDYNKITQYPEFFDRDLWFDAYHFTSVGARLASEMIGRDLCRAIKQ</sequence>
<proteinExistence type="predicted"/>